<dbReference type="PANTHER" id="PTHR36220">
    <property type="entry name" value="UNNAMED PRODUCT"/>
    <property type="match status" value="1"/>
</dbReference>
<dbReference type="Gene3D" id="2.130.10.10">
    <property type="entry name" value="YVTN repeat-like/Quinoprotein amine dehydrogenase"/>
    <property type="match status" value="1"/>
</dbReference>
<dbReference type="PANTHER" id="PTHR36220:SF1">
    <property type="entry name" value="GAMMA TUBULIN COMPLEX COMPONENT C-TERMINAL DOMAIN-CONTAINING PROTEIN"/>
    <property type="match status" value="1"/>
</dbReference>
<dbReference type="Proteomes" id="UP001172083">
    <property type="component" value="Unassembled WGS sequence"/>
</dbReference>
<keyword evidence="3" id="KW-1185">Reference proteome</keyword>
<evidence type="ECO:0000313" key="3">
    <source>
        <dbReference type="Proteomes" id="UP001172083"/>
    </source>
</evidence>
<dbReference type="EMBL" id="JAUJEB010000001">
    <property type="protein sequence ID" value="MDN5212788.1"/>
    <property type="molecule type" value="Genomic_DNA"/>
</dbReference>
<feature type="domain" description="Bacterial Ig-like" evidence="1">
    <location>
        <begin position="452"/>
        <end position="537"/>
    </location>
</feature>
<dbReference type="RefSeq" id="WP_346758105.1">
    <property type="nucleotide sequence ID" value="NZ_JAUJEB010000001.1"/>
</dbReference>
<evidence type="ECO:0000259" key="1">
    <source>
        <dbReference type="Pfam" id="PF19078"/>
    </source>
</evidence>
<dbReference type="NCBIfam" id="TIGR04131">
    <property type="entry name" value="Bac_Flav_CTERM"/>
    <property type="match status" value="1"/>
</dbReference>
<organism evidence="2 3">
    <name type="scientific">Agaribacillus aureus</name>
    <dbReference type="NCBI Taxonomy" id="3051825"/>
    <lineage>
        <taxon>Bacteria</taxon>
        <taxon>Pseudomonadati</taxon>
        <taxon>Bacteroidota</taxon>
        <taxon>Cytophagia</taxon>
        <taxon>Cytophagales</taxon>
        <taxon>Splendidivirgaceae</taxon>
        <taxon>Agaribacillus</taxon>
    </lineage>
</organism>
<accession>A0ABT8L4X7</accession>
<evidence type="ECO:0000313" key="2">
    <source>
        <dbReference type="EMBL" id="MDN5212788.1"/>
    </source>
</evidence>
<comment type="caution">
    <text evidence="2">The sequence shown here is derived from an EMBL/GenBank/DDBJ whole genome shotgun (WGS) entry which is preliminary data.</text>
</comment>
<dbReference type="InterPro" id="IPR044048">
    <property type="entry name" value="Big_12"/>
</dbReference>
<sequence length="884" mass="93634">MKNQVQLIISAIFMVLAGLTSYGQVKIGKDIIGFHHLGLGEATSLSADGNTVAIGCWSPNSYNPNNDLAANGIYGNNGSVRVYAKKSSSNTGVIWEQVGDFIFPEILDNGQPGQRSGRAIRLSDNGSILAIGTRGNHTDAGYVRVFKKTADASSPGGFKWVKIGNDIEGTQAGGESGFDVSLSEDGNVVAIGAPFFDVKDLSNAGQVRVYKRDAFDNWVQLGEDIEGHKKGERLGASVSISDDGNTLAMAALHLGPAYRNKYGHISYDSEGLITKVYQNVNDDWVKVGDFMGDEGTISRDERGGYVRLTGDGNTLAITSWADGSVRVYKRDANDNWTLKGNELRGSFGYGIALSDDANILAVGVPSSGLGNFLPYTGEVRIYKYRPNNTWEVVTGFNGEHKWHELGSSNSLSLSKDGSVLAMGASDYGFDNTTGKNLLQGRARMYNIGVSGVSIQGAPAAVNTTDPFDVTFKFDRGVTDFNEEDIDVINATSGDFTKVNDSTYTATITPTSICGDDDNITINIPASSAFDINSNMPNLAAQEVVVNTGVVAVAQNLTVQLAPNGLATISPEDLDNGSGHNCDNGGAVTLSLDRDTFTCSDVGTPVTVTLTATSGNQTDKSTAVVTVENNINSPVAVTKDITVQLNADGMAFISPEQIDNGSGSGCNNTLPILLSLDKSVFTCEDVGMATVVLTARQGSETATATATVTVEEDLDNLVAIAKDITVQLDDNGQVTISPEDVDGGSAYGCYNVPNLSLDIDTFDSDDVGMPVTVTLTATHGNNSDMATATVTVLQKDPPPSSTMMIPTAFTPNGDGANDAWIIDNLSEDASVRIYDRHGTIIFSSDDGYTYPWDGTSRGHSLPAGSYLYLIQNESHTYRGSVTILL</sequence>
<dbReference type="Pfam" id="PF13585">
    <property type="entry name" value="CHU_C"/>
    <property type="match status" value="1"/>
</dbReference>
<dbReference type="SUPFAM" id="SSF82171">
    <property type="entry name" value="DPP6 N-terminal domain-like"/>
    <property type="match status" value="1"/>
</dbReference>
<dbReference type="Pfam" id="PF19078">
    <property type="entry name" value="Big_12"/>
    <property type="match status" value="1"/>
</dbReference>
<dbReference type="InterPro" id="IPR015943">
    <property type="entry name" value="WD40/YVTN_repeat-like_dom_sf"/>
</dbReference>
<gene>
    <name evidence="2" type="ORF">QQ020_12055</name>
</gene>
<name>A0ABT8L4X7_9BACT</name>
<proteinExistence type="predicted"/>
<protein>
    <submittedName>
        <fullName evidence="2">Gliding motility-associated C-terminal domain-containing protein</fullName>
    </submittedName>
</protein>
<reference evidence="2" key="1">
    <citation type="submission" date="2023-06" db="EMBL/GenBank/DDBJ databases">
        <title>Genomic of Agaribacillus aureum.</title>
        <authorList>
            <person name="Wang G."/>
        </authorList>
    </citation>
    <scope>NUCLEOTIDE SEQUENCE</scope>
    <source>
        <strain evidence="2">BMA12</strain>
    </source>
</reference>
<dbReference type="InterPro" id="IPR026341">
    <property type="entry name" value="T9SS_type_B"/>
</dbReference>